<dbReference type="SMART" id="SM00875">
    <property type="entry name" value="BACK"/>
    <property type="match status" value="1"/>
</dbReference>
<keyword evidence="1" id="KW-0880">Kelch repeat</keyword>
<reference evidence="5" key="1">
    <citation type="submission" date="2025-08" db="UniProtKB">
        <authorList>
            <consortium name="Ensembl"/>
        </authorList>
    </citation>
    <scope>IDENTIFICATION</scope>
</reference>
<keyword evidence="2" id="KW-0677">Repeat</keyword>
<evidence type="ECO:0000256" key="2">
    <source>
        <dbReference type="ARBA" id="ARBA00022737"/>
    </source>
</evidence>
<organism evidence="5 6">
    <name type="scientific">Acanthochromis polyacanthus</name>
    <name type="common">spiny chromis</name>
    <dbReference type="NCBI Taxonomy" id="80966"/>
    <lineage>
        <taxon>Eukaryota</taxon>
        <taxon>Metazoa</taxon>
        <taxon>Chordata</taxon>
        <taxon>Craniata</taxon>
        <taxon>Vertebrata</taxon>
        <taxon>Euteleostomi</taxon>
        <taxon>Actinopterygii</taxon>
        <taxon>Neopterygii</taxon>
        <taxon>Teleostei</taxon>
        <taxon>Neoteleostei</taxon>
        <taxon>Acanthomorphata</taxon>
        <taxon>Ovalentaria</taxon>
        <taxon>Pomacentridae</taxon>
        <taxon>Acanthochromis</taxon>
    </lineage>
</organism>
<evidence type="ECO:0000259" key="4">
    <source>
        <dbReference type="PROSITE" id="PS50097"/>
    </source>
</evidence>
<dbReference type="SMART" id="SM00612">
    <property type="entry name" value="Kelch"/>
    <property type="match status" value="5"/>
</dbReference>
<protein>
    <submittedName>
        <fullName evidence="5">Kelch-like family member 18</fullName>
    </submittedName>
</protein>
<feature type="compositionally biased region" description="Basic and acidic residues" evidence="3">
    <location>
        <begin position="425"/>
        <end position="435"/>
    </location>
</feature>
<dbReference type="PRINTS" id="PR00501">
    <property type="entry name" value="KELCHREPEAT"/>
</dbReference>
<dbReference type="PROSITE" id="PS50097">
    <property type="entry name" value="BTB"/>
    <property type="match status" value="1"/>
</dbReference>
<dbReference type="CDD" id="cd18247">
    <property type="entry name" value="BTB_POZ_KLHL18"/>
    <property type="match status" value="1"/>
</dbReference>
<dbReference type="SUPFAM" id="SSF50965">
    <property type="entry name" value="Galactose oxidase, central domain"/>
    <property type="match status" value="1"/>
</dbReference>
<dbReference type="FunFam" id="3.30.710.10:FF:000001">
    <property type="entry name" value="Kelch-like family member 20"/>
    <property type="match status" value="1"/>
</dbReference>
<dbReference type="CDD" id="cd18457">
    <property type="entry name" value="BACK_KLHL18"/>
    <property type="match status" value="1"/>
</dbReference>
<dbReference type="AlphaFoldDB" id="A0A3Q1GUW3"/>
<sequence>MGDVLCEELEDLVHFTVTDLPARGYVVMEEIRRQGKLCDVTLKVGDHKFSAHRIVLAASIPYFHAMFTNDMVECKQDEILMQGMDPSALEALINFAYSGHVAIDQQNVQSLLIGSSFLQLQNVKDACCSFLQERLHPKNCLGVRQFAETMMCTTLYDSASSFLHQHFVDVSLSEEFLGLRTEELLELVGCDELNVKAEEQVFEAVLAWVHHDRDQREMLLPELLSKIRLPLCRPQFLSDRVQQDDLVRCCHKCRDLVDEAKDFHLMPDRRPHLPAFKIRQRCCTSITGLIYAVGGLNSSGDSLNVVEVFDPIGNFWERCQPMRMTRSRVGVAVVNGLLYAIGGYDGQSRLSTVEVYNPETDSWTRVSSMNSQRSAAGVTVFDGRIFVSGGHDGLQIFNTVSEEPDESSPASLLGGGSDDGSSSVEPEHDGEPRDVEYYNHHTNRWHPAAPMLNKRCRHGAAALGSHMYVAGGYDGSGFLSGAEVFSSTSGQWSLLVAMNTRRSRVSLVSTSGRLYAVGGYDGQSNLSSVEMYNPDTNRWTFMAPMVCHEGGVGVGCIPLQPA</sequence>
<reference evidence="5" key="2">
    <citation type="submission" date="2025-09" db="UniProtKB">
        <authorList>
            <consortium name="Ensembl"/>
        </authorList>
    </citation>
    <scope>IDENTIFICATION</scope>
</reference>
<dbReference type="Gene3D" id="1.25.40.420">
    <property type="match status" value="1"/>
</dbReference>
<dbReference type="SUPFAM" id="SSF54695">
    <property type="entry name" value="POZ domain"/>
    <property type="match status" value="1"/>
</dbReference>
<dbReference type="Gene3D" id="3.30.710.10">
    <property type="entry name" value="Potassium Channel Kv1.1, Chain A"/>
    <property type="match status" value="1"/>
</dbReference>
<dbReference type="PANTHER" id="PTHR24412">
    <property type="entry name" value="KELCH PROTEIN"/>
    <property type="match status" value="1"/>
</dbReference>
<feature type="region of interest" description="Disordered" evidence="3">
    <location>
        <begin position="401"/>
        <end position="435"/>
    </location>
</feature>
<dbReference type="InterPro" id="IPR030603">
    <property type="entry name" value="KLHL18_BTB/POZ"/>
</dbReference>
<feature type="domain" description="BTB" evidence="4">
    <location>
        <begin position="38"/>
        <end position="105"/>
    </location>
</feature>
<dbReference type="Pfam" id="PF01344">
    <property type="entry name" value="Kelch_1"/>
    <property type="match status" value="5"/>
</dbReference>
<evidence type="ECO:0000256" key="3">
    <source>
        <dbReference type="SAM" id="MobiDB-lite"/>
    </source>
</evidence>
<dbReference type="InterPro" id="IPR011333">
    <property type="entry name" value="SKP1/BTB/POZ_sf"/>
</dbReference>
<dbReference type="GeneTree" id="ENSGT00940000157026"/>
<evidence type="ECO:0000313" key="5">
    <source>
        <dbReference type="Ensembl" id="ENSAPOP00000033499.1"/>
    </source>
</evidence>
<evidence type="ECO:0000313" key="6">
    <source>
        <dbReference type="Proteomes" id="UP000257200"/>
    </source>
</evidence>
<dbReference type="Ensembl" id="ENSAPOT00000028443.1">
    <property type="protein sequence ID" value="ENSAPOP00000033499.1"/>
    <property type="gene ID" value="ENSAPOG00000022134.1"/>
</dbReference>
<dbReference type="FunFam" id="1.25.40.420:FF:000001">
    <property type="entry name" value="Kelch-like family member 12"/>
    <property type="match status" value="1"/>
</dbReference>
<dbReference type="InterPro" id="IPR000210">
    <property type="entry name" value="BTB/POZ_dom"/>
</dbReference>
<dbReference type="InterPro" id="IPR011705">
    <property type="entry name" value="BACK"/>
</dbReference>
<dbReference type="Pfam" id="PF00651">
    <property type="entry name" value="BTB"/>
    <property type="match status" value="1"/>
</dbReference>
<dbReference type="Proteomes" id="UP000257200">
    <property type="component" value="Unplaced"/>
</dbReference>
<dbReference type="InterPro" id="IPR017096">
    <property type="entry name" value="BTB-kelch_protein"/>
</dbReference>
<dbReference type="SMART" id="SM00225">
    <property type="entry name" value="BTB"/>
    <property type="match status" value="1"/>
</dbReference>
<dbReference type="Pfam" id="PF07707">
    <property type="entry name" value="BACK"/>
    <property type="match status" value="1"/>
</dbReference>
<accession>A0A3Q1GUW3</accession>
<name>A0A3Q1GUW3_9TELE</name>
<dbReference type="Gene3D" id="2.120.10.80">
    <property type="entry name" value="Kelch-type beta propeller"/>
    <property type="match status" value="2"/>
</dbReference>
<dbReference type="InterPro" id="IPR006652">
    <property type="entry name" value="Kelch_1"/>
</dbReference>
<dbReference type="PIRSF" id="PIRSF037037">
    <property type="entry name" value="Kelch-like_protein_gigaxonin"/>
    <property type="match status" value="1"/>
</dbReference>
<dbReference type="PANTHER" id="PTHR24412:SF497">
    <property type="entry name" value="KELCH-LIKE PROTEIN 18"/>
    <property type="match status" value="1"/>
</dbReference>
<proteinExistence type="predicted"/>
<dbReference type="InterPro" id="IPR011043">
    <property type="entry name" value="Gal_Oxase/kelch_b-propeller"/>
</dbReference>
<dbReference type="InterPro" id="IPR015915">
    <property type="entry name" value="Kelch-typ_b-propeller"/>
</dbReference>
<keyword evidence="6" id="KW-1185">Reference proteome</keyword>
<evidence type="ECO:0000256" key="1">
    <source>
        <dbReference type="ARBA" id="ARBA00022441"/>
    </source>
</evidence>